<keyword evidence="2" id="KW-1185">Reference proteome</keyword>
<dbReference type="InterPro" id="IPR019734">
    <property type="entry name" value="TPR_rpt"/>
</dbReference>
<dbReference type="KEGG" id="tper:IWA51_09440"/>
<protein>
    <submittedName>
        <fullName evidence="1">Tetratricopeptide repeat protein</fullName>
    </submittedName>
</protein>
<dbReference type="EMBL" id="CP064936">
    <property type="protein sequence ID" value="QQA00486.1"/>
    <property type="molecule type" value="Genomic_DNA"/>
</dbReference>
<evidence type="ECO:0000313" key="1">
    <source>
        <dbReference type="EMBL" id="QQA00486.1"/>
    </source>
</evidence>
<dbReference type="RefSeq" id="WP_198442223.1">
    <property type="nucleotide sequence ID" value="NZ_CBCSHE010000009.1"/>
</dbReference>
<dbReference type="SUPFAM" id="SSF48452">
    <property type="entry name" value="TPR-like"/>
    <property type="match status" value="1"/>
</dbReference>
<name>A0A7T3RCH1_9SPIR</name>
<gene>
    <name evidence="1" type="ORF">IWA51_09440</name>
</gene>
<accession>A0A7T3RCH1</accession>
<evidence type="ECO:0000313" key="2">
    <source>
        <dbReference type="Proteomes" id="UP000595224"/>
    </source>
</evidence>
<organism evidence="1 2">
    <name type="scientific">Treponema peruense</name>
    <dbReference type="NCBI Taxonomy" id="2787628"/>
    <lineage>
        <taxon>Bacteria</taxon>
        <taxon>Pseudomonadati</taxon>
        <taxon>Spirochaetota</taxon>
        <taxon>Spirochaetia</taxon>
        <taxon>Spirochaetales</taxon>
        <taxon>Treponemataceae</taxon>
        <taxon>Treponema</taxon>
    </lineage>
</organism>
<dbReference type="PROSITE" id="PS51257">
    <property type="entry name" value="PROKAR_LIPOPROTEIN"/>
    <property type="match status" value="1"/>
</dbReference>
<dbReference type="Proteomes" id="UP000595224">
    <property type="component" value="Chromosome"/>
</dbReference>
<dbReference type="Gene3D" id="1.25.40.10">
    <property type="entry name" value="Tetratricopeptide repeat domain"/>
    <property type="match status" value="1"/>
</dbReference>
<proteinExistence type="predicted"/>
<reference evidence="1 2" key="1">
    <citation type="submission" date="2020-11" db="EMBL/GenBank/DDBJ databases">
        <title>Treponema Peruensis nv. sp., first commensal Treponema isolated from human feces.</title>
        <authorList>
            <person name="Belkhou C."/>
            <person name="Raes J."/>
        </authorList>
    </citation>
    <scope>NUCLEOTIDE SEQUENCE [LARGE SCALE GENOMIC DNA]</scope>
    <source>
        <strain evidence="1 2">RCC2812</strain>
    </source>
</reference>
<dbReference type="AlphaFoldDB" id="A0A7T3RCH1"/>
<dbReference type="Pfam" id="PF13181">
    <property type="entry name" value="TPR_8"/>
    <property type="match status" value="1"/>
</dbReference>
<sequence>MKHSIFTAKIAETLFCAALSVAATSCLTTKKEPLSINATSQEIVQAAQTALDEGKTEDALEYYDTLLKRYGMNTAVYVEGRYEAAHIYVKQKKYDLAKPILEEIIQIYDSSQPGALPGAFKKLAENDLKKINSGSKN</sequence>
<dbReference type="InterPro" id="IPR011990">
    <property type="entry name" value="TPR-like_helical_dom_sf"/>
</dbReference>